<sequence>MPPTQSVCSIIGQRHLHLINGADSLKKHKTFSRWFRNHDSVGSDPQSFSLMRLEFS</sequence>
<evidence type="ECO:0000313" key="2">
    <source>
        <dbReference type="Proteomes" id="UP000272025"/>
    </source>
</evidence>
<protein>
    <submittedName>
        <fullName evidence="1">Uncharacterized protein</fullName>
    </submittedName>
</protein>
<accession>A0A3N2Q3Z5</accession>
<dbReference type="GeneID" id="39579857"/>
<organism evidence="1 2">
    <name type="scientific">Sodiomyces alkalinus (strain CBS 110278 / VKM F-3762 / F11)</name>
    <name type="common">Alkaliphilic filamentous fungus</name>
    <dbReference type="NCBI Taxonomy" id="1314773"/>
    <lineage>
        <taxon>Eukaryota</taxon>
        <taxon>Fungi</taxon>
        <taxon>Dikarya</taxon>
        <taxon>Ascomycota</taxon>
        <taxon>Pezizomycotina</taxon>
        <taxon>Sordariomycetes</taxon>
        <taxon>Hypocreomycetidae</taxon>
        <taxon>Glomerellales</taxon>
        <taxon>Plectosphaerellaceae</taxon>
        <taxon>Sodiomyces</taxon>
    </lineage>
</organism>
<reference evidence="1 2" key="1">
    <citation type="journal article" date="2018" name="Mol. Ecol.">
        <title>The obligate alkalophilic soda-lake fungus Sodiomyces alkalinus has shifted to a protein diet.</title>
        <authorList>
            <person name="Grum-Grzhimaylo A.A."/>
            <person name="Falkoski D.L."/>
            <person name="van den Heuvel J."/>
            <person name="Valero-Jimenez C.A."/>
            <person name="Min B."/>
            <person name="Choi I.G."/>
            <person name="Lipzen A."/>
            <person name="Daum C.G."/>
            <person name="Aanen D.K."/>
            <person name="Tsang A."/>
            <person name="Henrissat B."/>
            <person name="Bilanenko E.N."/>
            <person name="de Vries R.P."/>
            <person name="van Kan J.A.L."/>
            <person name="Grigoriev I.V."/>
            <person name="Debets A.J.M."/>
        </authorList>
    </citation>
    <scope>NUCLEOTIDE SEQUENCE [LARGE SCALE GENOMIC DNA]</scope>
    <source>
        <strain evidence="1 2">F11</strain>
    </source>
</reference>
<gene>
    <name evidence="1" type="ORF">SODALDRAFT_331118</name>
</gene>
<proteinExistence type="predicted"/>
<dbReference type="AlphaFoldDB" id="A0A3N2Q3Z5"/>
<dbReference type="Proteomes" id="UP000272025">
    <property type="component" value="Unassembled WGS sequence"/>
</dbReference>
<name>A0A3N2Q3Z5_SODAK</name>
<dbReference type="EMBL" id="ML119052">
    <property type="protein sequence ID" value="ROT41398.1"/>
    <property type="molecule type" value="Genomic_DNA"/>
</dbReference>
<dbReference type="RefSeq" id="XP_028469204.1">
    <property type="nucleotide sequence ID" value="XM_028611379.1"/>
</dbReference>
<keyword evidence="2" id="KW-1185">Reference proteome</keyword>
<evidence type="ECO:0000313" key="1">
    <source>
        <dbReference type="EMBL" id="ROT41398.1"/>
    </source>
</evidence>